<protein>
    <submittedName>
        <fullName evidence="2">Uncharacterized protein</fullName>
    </submittedName>
</protein>
<feature type="region of interest" description="Disordered" evidence="1">
    <location>
        <begin position="40"/>
        <end position="66"/>
    </location>
</feature>
<feature type="compositionally biased region" description="Basic and acidic residues" evidence="1">
    <location>
        <begin position="57"/>
        <end position="66"/>
    </location>
</feature>
<gene>
    <name evidence="2" type="ORF">BRAFLDRAFT_77227</name>
</gene>
<proteinExistence type="predicted"/>
<dbReference type="EMBL" id="GG666509">
    <property type="protein sequence ID" value="EEN60933.1"/>
    <property type="molecule type" value="Genomic_DNA"/>
</dbReference>
<name>C3YFH0_BRAFL</name>
<dbReference type="AlphaFoldDB" id="C3YFH0"/>
<evidence type="ECO:0000313" key="2">
    <source>
        <dbReference type="EMBL" id="EEN60933.1"/>
    </source>
</evidence>
<reference evidence="2" key="1">
    <citation type="journal article" date="2008" name="Nature">
        <title>The amphioxus genome and the evolution of the chordate karyotype.</title>
        <authorList>
            <consortium name="US DOE Joint Genome Institute (JGI-PGF)"/>
            <person name="Putnam N.H."/>
            <person name="Butts T."/>
            <person name="Ferrier D.E.K."/>
            <person name="Furlong R.F."/>
            <person name="Hellsten U."/>
            <person name="Kawashima T."/>
            <person name="Robinson-Rechavi M."/>
            <person name="Shoguchi E."/>
            <person name="Terry A."/>
            <person name="Yu J.-K."/>
            <person name="Benito-Gutierrez E.L."/>
            <person name="Dubchak I."/>
            <person name="Garcia-Fernandez J."/>
            <person name="Gibson-Brown J.J."/>
            <person name="Grigoriev I.V."/>
            <person name="Horton A.C."/>
            <person name="de Jong P.J."/>
            <person name="Jurka J."/>
            <person name="Kapitonov V.V."/>
            <person name="Kohara Y."/>
            <person name="Kuroki Y."/>
            <person name="Lindquist E."/>
            <person name="Lucas S."/>
            <person name="Osoegawa K."/>
            <person name="Pennacchio L.A."/>
            <person name="Salamov A.A."/>
            <person name="Satou Y."/>
            <person name="Sauka-Spengler T."/>
            <person name="Schmutz J."/>
            <person name="Shin-I T."/>
            <person name="Toyoda A."/>
            <person name="Bronner-Fraser M."/>
            <person name="Fujiyama A."/>
            <person name="Holland L.Z."/>
            <person name="Holland P.W.H."/>
            <person name="Satoh N."/>
            <person name="Rokhsar D.S."/>
        </authorList>
    </citation>
    <scope>NUCLEOTIDE SEQUENCE [LARGE SCALE GENOMIC DNA]</scope>
    <source>
        <strain evidence="2">S238N-H82</strain>
        <tissue evidence="2">Testes</tissue>
    </source>
</reference>
<organism>
    <name type="scientific">Branchiostoma floridae</name>
    <name type="common">Florida lancelet</name>
    <name type="synonym">Amphioxus</name>
    <dbReference type="NCBI Taxonomy" id="7739"/>
    <lineage>
        <taxon>Eukaryota</taxon>
        <taxon>Metazoa</taxon>
        <taxon>Chordata</taxon>
        <taxon>Cephalochordata</taxon>
        <taxon>Leptocardii</taxon>
        <taxon>Amphioxiformes</taxon>
        <taxon>Branchiostomatidae</taxon>
        <taxon>Branchiostoma</taxon>
    </lineage>
</organism>
<dbReference type="InParanoid" id="C3YFH0"/>
<evidence type="ECO:0000256" key="1">
    <source>
        <dbReference type="SAM" id="MobiDB-lite"/>
    </source>
</evidence>
<sequence length="156" mass="17354">MKPAKYWLEELEFCTSGSYGGVAEKSWRGFPRQIAERFLCRAPSRGNTSRPRSAPSRPDKGRKDADISFIQCSIEASDSRHRLLTSPPKQVAKVPSRLRRTNPPVRSVVFGRVPRQRRAETAKIAAQNGECSAIFATNAERDAVRKGWPDVVIGSA</sequence>
<accession>C3YFH0</accession>